<gene>
    <name evidence="7" type="primary">fucP</name>
    <name evidence="7" type="ORF">ISP18_01745</name>
</gene>
<dbReference type="InterPro" id="IPR005275">
    <property type="entry name" value="Lfuc_symporter_FucP"/>
</dbReference>
<proteinExistence type="predicted"/>
<reference evidence="7 8" key="1">
    <citation type="submission" date="2020-10" db="EMBL/GenBank/DDBJ databases">
        <title>Phylogeny of dyella-like bacteria.</title>
        <authorList>
            <person name="Fu J."/>
        </authorList>
    </citation>
    <scope>NUCLEOTIDE SEQUENCE [LARGE SCALE GENOMIC DNA]</scope>
    <source>
        <strain evidence="7 8">DHG40</strain>
    </source>
</reference>
<comment type="subcellular location">
    <subcellularLocation>
        <location evidence="1">Cell inner membrane</location>
        <topology evidence="1">Multi-pass membrane protein</topology>
    </subcellularLocation>
</comment>
<evidence type="ECO:0000256" key="2">
    <source>
        <dbReference type="ARBA" id="ARBA00022475"/>
    </source>
</evidence>
<dbReference type="Proteomes" id="UP001620409">
    <property type="component" value="Unassembled WGS sequence"/>
</dbReference>
<keyword evidence="2" id="KW-1003">Cell membrane</keyword>
<organism evidence="7 8">
    <name type="scientific">Dyella humi</name>
    <dbReference type="NCBI Taxonomy" id="1770547"/>
    <lineage>
        <taxon>Bacteria</taxon>
        <taxon>Pseudomonadati</taxon>
        <taxon>Pseudomonadota</taxon>
        <taxon>Gammaproteobacteria</taxon>
        <taxon>Lysobacterales</taxon>
        <taxon>Rhodanobacteraceae</taxon>
        <taxon>Dyella</taxon>
    </lineage>
</organism>
<keyword evidence="8" id="KW-1185">Reference proteome</keyword>
<dbReference type="NCBIfam" id="TIGR00885">
    <property type="entry name" value="fucP"/>
    <property type="match status" value="1"/>
</dbReference>
<evidence type="ECO:0000256" key="4">
    <source>
        <dbReference type="ARBA" id="ARBA00022989"/>
    </source>
</evidence>
<keyword evidence="4 6" id="KW-1133">Transmembrane helix</keyword>
<dbReference type="CDD" id="cd17394">
    <property type="entry name" value="MFS_FucP_like"/>
    <property type="match status" value="1"/>
</dbReference>
<feature type="transmembrane region" description="Helical" evidence="6">
    <location>
        <begin position="12"/>
        <end position="29"/>
    </location>
</feature>
<dbReference type="PANTHER" id="PTHR43702">
    <property type="entry name" value="L-FUCOSE-PROTON SYMPORTER"/>
    <property type="match status" value="1"/>
</dbReference>
<sequence>MPVAGASEAGRSWLPLVLIVSLFFLWGGANNLNDVLIAQFKKAFVLSDFRAGLVQSAFYLGYFLIAMPAGIYMRRFGYKSAVIFGLMLYGIGALLFWPAAERATYGMFLFALFVIASGLAFLETSANPFVTLLGSPETATRRLNWAQAFNPLGSIAGILIGQHFIFSGVEHTPEQLAAMSDAERTAYYVSETHAVQWPYLVIGIVVLCWALLILITRFPRPITAHTASASSAVGGGVMSKLLRDKSFIGALLSQFFYVGAQVGVWSYTIRYVQASMPGTTHREAANFLTAELVCFMVGRFAGAALMKYAAPVRLLMTFAAINVVLMLYALAVPGLSGACALAACSFFMSVMYPTIFALGVEGRGDDERKLGSAMLVMTIIGGAVLTAVMGAISDHSSIADAMIVPACSFAIVGFFAWRRAAQSAN</sequence>
<evidence type="ECO:0000256" key="5">
    <source>
        <dbReference type="ARBA" id="ARBA00023136"/>
    </source>
</evidence>
<dbReference type="Gene3D" id="1.20.1250.20">
    <property type="entry name" value="MFS general substrate transporter like domains"/>
    <property type="match status" value="2"/>
</dbReference>
<dbReference type="SUPFAM" id="SSF103473">
    <property type="entry name" value="MFS general substrate transporter"/>
    <property type="match status" value="1"/>
</dbReference>
<evidence type="ECO:0000313" key="7">
    <source>
        <dbReference type="EMBL" id="MFK2853319.1"/>
    </source>
</evidence>
<dbReference type="Pfam" id="PF07690">
    <property type="entry name" value="MFS_1"/>
    <property type="match status" value="1"/>
</dbReference>
<dbReference type="PANTHER" id="PTHR43702:SF11">
    <property type="entry name" value="L-FUCOSE-PROTON SYMPORTER"/>
    <property type="match status" value="1"/>
</dbReference>
<dbReference type="RefSeq" id="WP_380017598.1">
    <property type="nucleotide sequence ID" value="NZ_JADIKI010000021.1"/>
</dbReference>
<evidence type="ECO:0000256" key="6">
    <source>
        <dbReference type="SAM" id="Phobius"/>
    </source>
</evidence>
<feature type="transmembrane region" description="Helical" evidence="6">
    <location>
        <begin position="312"/>
        <end position="329"/>
    </location>
</feature>
<evidence type="ECO:0000256" key="3">
    <source>
        <dbReference type="ARBA" id="ARBA00022692"/>
    </source>
</evidence>
<feature type="transmembrane region" description="Helical" evidence="6">
    <location>
        <begin position="49"/>
        <end position="69"/>
    </location>
</feature>
<feature type="transmembrane region" description="Helical" evidence="6">
    <location>
        <begin position="398"/>
        <end position="417"/>
    </location>
</feature>
<dbReference type="EMBL" id="JADIKI010000021">
    <property type="protein sequence ID" value="MFK2853319.1"/>
    <property type="molecule type" value="Genomic_DNA"/>
</dbReference>
<keyword evidence="3 6" id="KW-0812">Transmembrane</keyword>
<evidence type="ECO:0000256" key="1">
    <source>
        <dbReference type="ARBA" id="ARBA00004429"/>
    </source>
</evidence>
<feature type="transmembrane region" description="Helical" evidence="6">
    <location>
        <begin position="103"/>
        <end position="122"/>
    </location>
</feature>
<feature type="transmembrane region" description="Helical" evidence="6">
    <location>
        <begin position="197"/>
        <end position="215"/>
    </location>
</feature>
<feature type="transmembrane region" description="Helical" evidence="6">
    <location>
        <begin position="335"/>
        <end position="358"/>
    </location>
</feature>
<feature type="transmembrane region" description="Helical" evidence="6">
    <location>
        <begin position="76"/>
        <end position="97"/>
    </location>
</feature>
<protein>
    <submittedName>
        <fullName evidence="7">L-fucose:H+ symporter permease</fullName>
    </submittedName>
</protein>
<comment type="caution">
    <text evidence="7">The sequence shown here is derived from an EMBL/GenBank/DDBJ whole genome shotgun (WGS) entry which is preliminary data.</text>
</comment>
<name>A0ABW8IEW0_9GAMM</name>
<feature type="transmembrane region" description="Helical" evidence="6">
    <location>
        <begin position="370"/>
        <end position="392"/>
    </location>
</feature>
<feature type="transmembrane region" description="Helical" evidence="6">
    <location>
        <begin position="143"/>
        <end position="166"/>
    </location>
</feature>
<evidence type="ECO:0000313" key="8">
    <source>
        <dbReference type="Proteomes" id="UP001620409"/>
    </source>
</evidence>
<dbReference type="InterPro" id="IPR050375">
    <property type="entry name" value="MFS_TsgA-like"/>
</dbReference>
<dbReference type="InterPro" id="IPR036259">
    <property type="entry name" value="MFS_trans_sf"/>
</dbReference>
<accession>A0ABW8IEW0</accession>
<feature type="transmembrane region" description="Helical" evidence="6">
    <location>
        <begin position="287"/>
        <end position="305"/>
    </location>
</feature>
<dbReference type="InterPro" id="IPR011701">
    <property type="entry name" value="MFS"/>
</dbReference>
<feature type="transmembrane region" description="Helical" evidence="6">
    <location>
        <begin position="247"/>
        <end position="267"/>
    </location>
</feature>
<keyword evidence="5 6" id="KW-0472">Membrane</keyword>